<gene>
    <name evidence="1" type="ORF">DSO57_1017302</name>
</gene>
<organism evidence="1 2">
    <name type="scientific">Entomophthora muscae</name>
    <dbReference type="NCBI Taxonomy" id="34485"/>
    <lineage>
        <taxon>Eukaryota</taxon>
        <taxon>Fungi</taxon>
        <taxon>Fungi incertae sedis</taxon>
        <taxon>Zoopagomycota</taxon>
        <taxon>Entomophthoromycotina</taxon>
        <taxon>Entomophthoromycetes</taxon>
        <taxon>Entomophthorales</taxon>
        <taxon>Entomophthoraceae</taxon>
        <taxon>Entomophthora</taxon>
    </lineage>
</organism>
<dbReference type="EMBL" id="QTSX02007172">
    <property type="protein sequence ID" value="KAJ9050130.1"/>
    <property type="molecule type" value="Genomic_DNA"/>
</dbReference>
<accession>A0ACC2RJ52</accession>
<comment type="caution">
    <text evidence="1">The sequence shown here is derived from an EMBL/GenBank/DDBJ whole genome shotgun (WGS) entry which is preliminary data.</text>
</comment>
<reference evidence="1" key="1">
    <citation type="submission" date="2022-04" db="EMBL/GenBank/DDBJ databases">
        <title>Genome of the entomopathogenic fungus Entomophthora muscae.</title>
        <authorList>
            <person name="Elya C."/>
            <person name="Lovett B.R."/>
            <person name="Lee E."/>
            <person name="Macias A.M."/>
            <person name="Hajek A.E."/>
            <person name="De Bivort B.L."/>
            <person name="Kasson M.T."/>
            <person name="De Fine Licht H.H."/>
            <person name="Stajich J.E."/>
        </authorList>
    </citation>
    <scope>NUCLEOTIDE SEQUENCE</scope>
    <source>
        <strain evidence="1">Berkeley</strain>
    </source>
</reference>
<protein>
    <submittedName>
        <fullName evidence="1">Uncharacterized protein</fullName>
    </submittedName>
</protein>
<proteinExistence type="predicted"/>
<evidence type="ECO:0000313" key="1">
    <source>
        <dbReference type="EMBL" id="KAJ9050130.1"/>
    </source>
</evidence>
<name>A0ACC2RJ52_9FUNG</name>
<sequence length="110" mass="12384">MQYYPITVMTLGFVAGAAVLAPGKSFPPVILDSRLSSDTSIIQDSTGLLSPLAEKQDNEPFTPSTRKTYEPAKPLIPIEDNLEPVFEPNRKQHRPIVHRFFRNPFSLKME</sequence>
<dbReference type="Proteomes" id="UP001165960">
    <property type="component" value="Unassembled WGS sequence"/>
</dbReference>
<evidence type="ECO:0000313" key="2">
    <source>
        <dbReference type="Proteomes" id="UP001165960"/>
    </source>
</evidence>
<keyword evidence="2" id="KW-1185">Reference proteome</keyword>